<dbReference type="PROSITE" id="PS50850">
    <property type="entry name" value="MFS"/>
    <property type="match status" value="1"/>
</dbReference>
<organism evidence="7 8">
    <name type="scientific">Actinomadura adrarensis</name>
    <dbReference type="NCBI Taxonomy" id="1819600"/>
    <lineage>
        <taxon>Bacteria</taxon>
        <taxon>Bacillati</taxon>
        <taxon>Actinomycetota</taxon>
        <taxon>Actinomycetes</taxon>
        <taxon>Streptosporangiales</taxon>
        <taxon>Thermomonosporaceae</taxon>
        <taxon>Actinomadura</taxon>
    </lineage>
</organism>
<feature type="transmembrane region" description="Helical" evidence="5">
    <location>
        <begin position="183"/>
        <end position="206"/>
    </location>
</feature>
<dbReference type="Gene3D" id="1.20.1250.20">
    <property type="entry name" value="MFS general substrate transporter like domains"/>
    <property type="match status" value="1"/>
</dbReference>
<feature type="transmembrane region" description="Helical" evidence="5">
    <location>
        <begin position="157"/>
        <end position="177"/>
    </location>
</feature>
<keyword evidence="2 5" id="KW-0812">Transmembrane</keyword>
<dbReference type="PANTHER" id="PTHR23508:SF10">
    <property type="entry name" value="CARBOXYLIC ACID TRANSPORTER PROTEIN HOMOLOG"/>
    <property type="match status" value="1"/>
</dbReference>
<accession>A0ABW3CEK1</accession>
<dbReference type="EMBL" id="JBHTIR010001663">
    <property type="protein sequence ID" value="MFD0852821.1"/>
    <property type="molecule type" value="Genomic_DNA"/>
</dbReference>
<dbReference type="InterPro" id="IPR036259">
    <property type="entry name" value="MFS_trans_sf"/>
</dbReference>
<dbReference type="SUPFAM" id="SSF103473">
    <property type="entry name" value="MFS general substrate transporter"/>
    <property type="match status" value="1"/>
</dbReference>
<feature type="transmembrane region" description="Helical" evidence="5">
    <location>
        <begin position="38"/>
        <end position="60"/>
    </location>
</feature>
<name>A0ABW3CEK1_9ACTN</name>
<reference evidence="8" key="1">
    <citation type="journal article" date="2019" name="Int. J. Syst. Evol. Microbiol.">
        <title>The Global Catalogue of Microorganisms (GCM) 10K type strain sequencing project: providing services to taxonomists for standard genome sequencing and annotation.</title>
        <authorList>
            <consortium name="The Broad Institute Genomics Platform"/>
            <consortium name="The Broad Institute Genome Sequencing Center for Infectious Disease"/>
            <person name="Wu L."/>
            <person name="Ma J."/>
        </authorList>
    </citation>
    <scope>NUCLEOTIDE SEQUENCE [LARGE SCALE GENOMIC DNA]</scope>
    <source>
        <strain evidence="8">JCM 31696</strain>
    </source>
</reference>
<dbReference type="Pfam" id="PF07690">
    <property type="entry name" value="MFS_1"/>
    <property type="match status" value="1"/>
</dbReference>
<evidence type="ECO:0000256" key="1">
    <source>
        <dbReference type="ARBA" id="ARBA00004651"/>
    </source>
</evidence>
<gene>
    <name evidence="7" type="ORF">ACFQ07_11325</name>
</gene>
<evidence type="ECO:0000256" key="4">
    <source>
        <dbReference type="ARBA" id="ARBA00023136"/>
    </source>
</evidence>
<keyword evidence="8" id="KW-1185">Reference proteome</keyword>
<dbReference type="Proteomes" id="UP001597083">
    <property type="component" value="Unassembled WGS sequence"/>
</dbReference>
<keyword evidence="4 5" id="KW-0472">Membrane</keyword>
<sequence length="210" mass="22037">SGAVLPEPRAEEQPIAAERLPVRTLFSRLFVRRTAMSWVLNACSAFAYYGFGTIAPLVLVAKGYSVVSSLTFLALTYIGYPLGSLLSLPIMERVERRLLIAVTAAGMAISGLLFGYAGSAVAVVAWGFAFTVISNIYSNAFHAYLGEIYPTAIRATAAGAAYSVSRLTTAVLPYVLIPVLDAAGGGAVFAVVAAIIAVLVMDVLVLGPRT</sequence>
<feature type="non-terminal residue" evidence="7">
    <location>
        <position position="210"/>
    </location>
</feature>
<evidence type="ECO:0000313" key="7">
    <source>
        <dbReference type="EMBL" id="MFD0852821.1"/>
    </source>
</evidence>
<comment type="subcellular location">
    <subcellularLocation>
        <location evidence="1">Cell membrane</location>
        <topology evidence="1">Multi-pass membrane protein</topology>
    </subcellularLocation>
</comment>
<evidence type="ECO:0000256" key="3">
    <source>
        <dbReference type="ARBA" id="ARBA00022989"/>
    </source>
</evidence>
<evidence type="ECO:0000313" key="8">
    <source>
        <dbReference type="Proteomes" id="UP001597083"/>
    </source>
</evidence>
<dbReference type="InterPro" id="IPR011701">
    <property type="entry name" value="MFS"/>
</dbReference>
<protein>
    <submittedName>
        <fullName evidence="7">MFS transporter</fullName>
    </submittedName>
</protein>
<evidence type="ECO:0000259" key="6">
    <source>
        <dbReference type="PROSITE" id="PS50850"/>
    </source>
</evidence>
<feature type="non-terminal residue" evidence="7">
    <location>
        <position position="1"/>
    </location>
</feature>
<dbReference type="InterPro" id="IPR020846">
    <property type="entry name" value="MFS_dom"/>
</dbReference>
<keyword evidence="3 5" id="KW-1133">Transmembrane helix</keyword>
<dbReference type="PANTHER" id="PTHR23508">
    <property type="entry name" value="CARBOXYLIC ACID TRANSPORTER PROTEIN HOMOLOG"/>
    <property type="match status" value="1"/>
</dbReference>
<feature type="transmembrane region" description="Helical" evidence="5">
    <location>
        <begin position="123"/>
        <end position="145"/>
    </location>
</feature>
<evidence type="ECO:0000256" key="5">
    <source>
        <dbReference type="SAM" id="Phobius"/>
    </source>
</evidence>
<evidence type="ECO:0000256" key="2">
    <source>
        <dbReference type="ARBA" id="ARBA00022692"/>
    </source>
</evidence>
<feature type="domain" description="Major facilitator superfamily (MFS) profile" evidence="6">
    <location>
        <begin position="1"/>
        <end position="210"/>
    </location>
</feature>
<feature type="transmembrane region" description="Helical" evidence="5">
    <location>
        <begin position="98"/>
        <end position="117"/>
    </location>
</feature>
<comment type="caution">
    <text evidence="7">The sequence shown here is derived from an EMBL/GenBank/DDBJ whole genome shotgun (WGS) entry which is preliminary data.</text>
</comment>
<feature type="transmembrane region" description="Helical" evidence="5">
    <location>
        <begin position="66"/>
        <end position="86"/>
    </location>
</feature>
<proteinExistence type="predicted"/>